<gene>
    <name evidence="1" type="ORF">X777_12847</name>
</gene>
<protein>
    <submittedName>
        <fullName evidence="1">Uncharacterized protein</fullName>
    </submittedName>
</protein>
<proteinExistence type="predicted"/>
<organism evidence="1 2">
    <name type="scientific">Ooceraea biroi</name>
    <name type="common">Clonal raider ant</name>
    <name type="synonym">Cerapachys biroi</name>
    <dbReference type="NCBI Taxonomy" id="2015173"/>
    <lineage>
        <taxon>Eukaryota</taxon>
        <taxon>Metazoa</taxon>
        <taxon>Ecdysozoa</taxon>
        <taxon>Arthropoda</taxon>
        <taxon>Hexapoda</taxon>
        <taxon>Insecta</taxon>
        <taxon>Pterygota</taxon>
        <taxon>Neoptera</taxon>
        <taxon>Endopterygota</taxon>
        <taxon>Hymenoptera</taxon>
        <taxon>Apocrita</taxon>
        <taxon>Aculeata</taxon>
        <taxon>Formicoidea</taxon>
        <taxon>Formicidae</taxon>
        <taxon>Dorylinae</taxon>
        <taxon>Ooceraea</taxon>
    </lineage>
</organism>
<reference evidence="1 2" key="1">
    <citation type="journal article" date="2014" name="Curr. Biol.">
        <title>The genome of the clonal raider ant Cerapachys biroi.</title>
        <authorList>
            <person name="Oxley P.R."/>
            <person name="Ji L."/>
            <person name="Fetter-Pruneda I."/>
            <person name="McKenzie S.K."/>
            <person name="Li C."/>
            <person name="Hu H."/>
            <person name="Zhang G."/>
            <person name="Kronauer D.J."/>
        </authorList>
    </citation>
    <scope>NUCLEOTIDE SEQUENCE [LARGE SCALE GENOMIC DNA]</scope>
</reference>
<evidence type="ECO:0000313" key="1">
    <source>
        <dbReference type="EMBL" id="EZA48996.1"/>
    </source>
</evidence>
<evidence type="ECO:0000313" key="2">
    <source>
        <dbReference type="Proteomes" id="UP000053097"/>
    </source>
</evidence>
<name>A0A026VZW3_OOCBI</name>
<dbReference type="EMBL" id="KK107556">
    <property type="protein sequence ID" value="EZA48996.1"/>
    <property type="molecule type" value="Genomic_DNA"/>
</dbReference>
<sequence>MSLLAQLVENNRKLLGGPEIIVEVDEAKSGRRKYNRGRVIRGQWIFEMIATTIEKMIKTLITTMIWMRNHTLGRKNKRNKKINRKIITNARKGNRYQTQPETASAVVMKYLLDKKTAGAQIIPPTQQPNAIDTFFSSIASTNINILHKCNHIILDRIMQCSELVAHFGPISEATPTILSCPLGAERLGCRGEPAACLTLFLRSVSI</sequence>
<accession>A0A026VZW3</accession>
<keyword evidence="2" id="KW-1185">Reference proteome</keyword>
<dbReference type="Proteomes" id="UP000053097">
    <property type="component" value="Unassembled WGS sequence"/>
</dbReference>
<dbReference type="AlphaFoldDB" id="A0A026VZW3"/>